<dbReference type="Proteomes" id="UP000282454">
    <property type="component" value="Unassembled WGS sequence"/>
</dbReference>
<feature type="domain" description="TfuA-like core" evidence="1">
    <location>
        <begin position="49"/>
        <end position="167"/>
    </location>
</feature>
<accession>A0A421AXF7</accession>
<gene>
    <name evidence="2" type="ORF">CLV68_5510</name>
</gene>
<protein>
    <recommendedName>
        <fullName evidence="1">TfuA-like core domain-containing protein</fullName>
    </recommendedName>
</protein>
<evidence type="ECO:0000259" key="1">
    <source>
        <dbReference type="Pfam" id="PF07812"/>
    </source>
</evidence>
<keyword evidence="3" id="KW-1185">Reference proteome</keyword>
<dbReference type="RefSeq" id="WP_170224612.1">
    <property type="nucleotide sequence ID" value="NZ_RCDD01000006.1"/>
</dbReference>
<reference evidence="2 3" key="1">
    <citation type="submission" date="2018-10" db="EMBL/GenBank/DDBJ databases">
        <title>Genomic Encyclopedia of Archaeal and Bacterial Type Strains, Phase II (KMG-II): from individual species to whole genera.</title>
        <authorList>
            <person name="Goeker M."/>
        </authorList>
    </citation>
    <scope>NUCLEOTIDE SEQUENCE [LARGE SCALE GENOMIC DNA]</scope>
    <source>
        <strain evidence="2 3">DSM 45657</strain>
    </source>
</reference>
<organism evidence="2 3">
    <name type="scientific">Actinokineospora cianjurensis</name>
    <dbReference type="NCBI Taxonomy" id="585224"/>
    <lineage>
        <taxon>Bacteria</taxon>
        <taxon>Bacillati</taxon>
        <taxon>Actinomycetota</taxon>
        <taxon>Actinomycetes</taxon>
        <taxon>Pseudonocardiales</taxon>
        <taxon>Pseudonocardiaceae</taxon>
        <taxon>Actinokineospora</taxon>
    </lineage>
</organism>
<proteinExistence type="predicted"/>
<comment type="caution">
    <text evidence="2">The sequence shown here is derived from an EMBL/GenBank/DDBJ whole genome shotgun (WGS) entry which is preliminary data.</text>
</comment>
<evidence type="ECO:0000313" key="3">
    <source>
        <dbReference type="Proteomes" id="UP000282454"/>
    </source>
</evidence>
<dbReference type="InterPro" id="IPR012924">
    <property type="entry name" value="TfuA_core"/>
</dbReference>
<evidence type="ECO:0000313" key="2">
    <source>
        <dbReference type="EMBL" id="RLK54478.1"/>
    </source>
</evidence>
<name>A0A421AXF7_9PSEU</name>
<dbReference type="EMBL" id="RCDD01000006">
    <property type="protein sequence ID" value="RLK54478.1"/>
    <property type="molecule type" value="Genomic_DNA"/>
</dbReference>
<dbReference type="Pfam" id="PF07812">
    <property type="entry name" value="TfuA"/>
    <property type="match status" value="1"/>
</dbReference>
<dbReference type="AlphaFoldDB" id="A0A421AXF7"/>
<sequence length="211" mass="23089">MKTIAFVGPTAFGLSSPVFPADVDVRGPVRRGDVAALLGTEPGVLIVVDGTFHSFPAVGHVELRTAIAEGWQVWGLSSMGAIRAAEMRHLGMHGFGAVYQRYVDDPDLADDEVALLHAAEAPHRPLSEPMIHIRSFVDALREHSLVSPAAADKVIDHLKNRWYAERTHQALRAALQDLADLPPAALPPFDDHCLKTKDLVRFTTEQPWRLG</sequence>